<dbReference type="RefSeq" id="WP_185362997.1">
    <property type="nucleotide sequence ID" value="NZ_JAASTU010000004.1"/>
</dbReference>
<evidence type="ECO:0008006" key="3">
    <source>
        <dbReference type="Google" id="ProtNLM"/>
    </source>
</evidence>
<dbReference type="Proteomes" id="UP000587800">
    <property type="component" value="Unassembled WGS sequence"/>
</dbReference>
<name>A0ABR6SV10_9LIST</name>
<evidence type="ECO:0000313" key="1">
    <source>
        <dbReference type="EMBL" id="MBC1509462.1"/>
    </source>
</evidence>
<proteinExistence type="predicted"/>
<reference evidence="1 2" key="1">
    <citation type="submission" date="2020-03" db="EMBL/GenBank/DDBJ databases">
        <title>Soil Listeria distribution.</title>
        <authorList>
            <person name="Liao J."/>
            <person name="Wiedmann M."/>
        </authorList>
    </citation>
    <scope>NUCLEOTIDE SEQUENCE [LARGE SCALE GENOMIC DNA]</scope>
    <source>
        <strain evidence="1 2">FSL L7-1515</strain>
    </source>
</reference>
<dbReference type="EMBL" id="JAASUB010000006">
    <property type="protein sequence ID" value="MBC1509462.1"/>
    <property type="molecule type" value="Genomic_DNA"/>
</dbReference>
<organism evidence="1 2">
    <name type="scientific">Listeria immobilis</name>
    <dbReference type="NCBI Taxonomy" id="2713502"/>
    <lineage>
        <taxon>Bacteria</taxon>
        <taxon>Bacillati</taxon>
        <taxon>Bacillota</taxon>
        <taxon>Bacilli</taxon>
        <taxon>Bacillales</taxon>
        <taxon>Listeriaceae</taxon>
        <taxon>Listeria</taxon>
    </lineage>
</organism>
<gene>
    <name evidence="1" type="ORF">HCJ59_06090</name>
</gene>
<accession>A0ABR6SV10</accession>
<evidence type="ECO:0000313" key="2">
    <source>
        <dbReference type="Proteomes" id="UP000587800"/>
    </source>
</evidence>
<keyword evidence="2" id="KW-1185">Reference proteome</keyword>
<comment type="caution">
    <text evidence="1">The sequence shown here is derived from an EMBL/GenBank/DDBJ whole genome shotgun (WGS) entry which is preliminary data.</text>
</comment>
<sequence length="61" mass="7031">MTEYAMYKGDDLLLIGTLTELAEFKNVTRDTILFYMSNAHKKRVGENGLCVIKIEDDEDEE</sequence>
<protein>
    <recommendedName>
        <fullName evidence="3">Phage protein</fullName>
    </recommendedName>
</protein>